<gene>
    <name evidence="8" type="ORF">BCR43DRAFT_497456</name>
</gene>
<keyword evidence="4 6" id="KW-0072">Autophagy</keyword>
<keyword evidence="5" id="KW-0472">Membrane</keyword>
<dbReference type="PANTHER" id="PTHR28005:SF1">
    <property type="entry name" value="AUTOPHAGY-RELATED PROTEIN 17"/>
    <property type="match status" value="1"/>
</dbReference>
<proteinExistence type="inferred from homology"/>
<evidence type="ECO:0000256" key="2">
    <source>
        <dbReference type="ARBA" id="ARBA00013806"/>
    </source>
</evidence>
<dbReference type="OMA" id="THVWRAN"/>
<evidence type="ECO:0000256" key="1">
    <source>
        <dbReference type="ARBA" id="ARBA00006259"/>
    </source>
</evidence>
<dbReference type="GO" id="GO:0034727">
    <property type="term" value="P:piecemeal microautophagy of the nucleus"/>
    <property type="evidence" value="ECO:0007669"/>
    <property type="project" value="TreeGrafter"/>
</dbReference>
<dbReference type="AlphaFoldDB" id="A0A1X2H262"/>
<dbReference type="OrthoDB" id="1937984at2759"/>
<dbReference type="GO" id="GO:0060090">
    <property type="term" value="F:molecular adaptor activity"/>
    <property type="evidence" value="ECO:0007669"/>
    <property type="project" value="TreeGrafter"/>
</dbReference>
<evidence type="ECO:0000313" key="9">
    <source>
        <dbReference type="Proteomes" id="UP000242180"/>
    </source>
</evidence>
<protein>
    <recommendedName>
        <fullName evidence="2 6">Autophagy-related protein 17</fullName>
    </recommendedName>
</protein>
<dbReference type="EMBL" id="MCGN01000010">
    <property type="protein sequence ID" value="ORY91897.1"/>
    <property type="molecule type" value="Genomic_DNA"/>
</dbReference>
<evidence type="ECO:0000313" key="8">
    <source>
        <dbReference type="EMBL" id="ORY91897.1"/>
    </source>
</evidence>
<evidence type="ECO:0000256" key="5">
    <source>
        <dbReference type="ARBA" id="ARBA00023136"/>
    </source>
</evidence>
<evidence type="ECO:0000256" key="6">
    <source>
        <dbReference type="RuleBase" id="RU368080"/>
    </source>
</evidence>
<sequence>MEQELIELLLVAKKALSTGQAVCEQANQCSLESDHYAELIEKTWPRILFVHNHILVQLTTLDRIREFVAVKADEVRSCIDDRERALNKVSIELQTIFDVLRNSAIDKGILRINEQERRTTLFDYIDDQAVLELQRQADDEISDIEGLFSSLVTTAKSLSATISDLAAMQEAALSVSLNDSGSAFTNERAQIQEEEITKMAEILTSLTNHYDQLGEATRLCQSGPEAQDQLDITVLQNDHNRIPDILDELHESLEIVESVKEEIRVRVQVYASVQDDLIKVLDHLDHFGSPNGQADIICEKIISAEAEMKEHETSLTNLFKELSALKDWYRVYAASYNHLILEIERRKKTTEKQERLYQELVQSFEDTYNDELQERRRWFAQHGEYLPEDLCQFMMEQPSRLTVNLVSPDRVRLPDLSESTVQKALEGIHSSRADPVP</sequence>
<dbReference type="Pfam" id="PF04108">
    <property type="entry name" value="ATG17_like"/>
    <property type="match status" value="1"/>
</dbReference>
<evidence type="ECO:0000256" key="4">
    <source>
        <dbReference type="ARBA" id="ARBA00023006"/>
    </source>
</evidence>
<comment type="similarity">
    <text evidence="1 6">Belongs to the ATG17 family.</text>
</comment>
<dbReference type="InterPro" id="IPR007240">
    <property type="entry name" value="Atg17"/>
</dbReference>
<dbReference type="GO" id="GO:0034045">
    <property type="term" value="C:phagophore assembly site membrane"/>
    <property type="evidence" value="ECO:0007669"/>
    <property type="project" value="UniProtKB-SubCell"/>
</dbReference>
<dbReference type="GO" id="GO:0030295">
    <property type="term" value="F:protein kinase activator activity"/>
    <property type="evidence" value="ECO:0007669"/>
    <property type="project" value="TreeGrafter"/>
</dbReference>
<organism evidence="8 9">
    <name type="scientific">Syncephalastrum racemosum</name>
    <name type="common">Filamentous fungus</name>
    <dbReference type="NCBI Taxonomy" id="13706"/>
    <lineage>
        <taxon>Eukaryota</taxon>
        <taxon>Fungi</taxon>
        <taxon>Fungi incertae sedis</taxon>
        <taxon>Mucoromycota</taxon>
        <taxon>Mucoromycotina</taxon>
        <taxon>Mucoromycetes</taxon>
        <taxon>Mucorales</taxon>
        <taxon>Syncephalastraceae</taxon>
        <taxon>Syncephalastrum</taxon>
    </lineage>
</organism>
<dbReference type="FunCoup" id="A0A1X2H262">
    <property type="interactions" value="18"/>
</dbReference>
<evidence type="ECO:0000259" key="7">
    <source>
        <dbReference type="Pfam" id="PF04108"/>
    </source>
</evidence>
<accession>A0A1X2H262</accession>
<dbReference type="STRING" id="13706.A0A1X2H262"/>
<keyword evidence="3 6" id="KW-0963">Cytoplasm</keyword>
<comment type="function">
    <text evidence="6">Autophagy-specific protein that functions in response to autophagy-inducing signals as a scaffold to recruit other ATG proteins to organize preautophagosomal structure (PAS) formation. Modulates the timing and magnitude of the autophagy response, such as the size of the sequestering vesicles. Plays particularly a role in pexophagy and nucleophagy.</text>
</comment>
<evidence type="ECO:0000256" key="3">
    <source>
        <dbReference type="ARBA" id="ARBA00022490"/>
    </source>
</evidence>
<keyword evidence="9" id="KW-1185">Reference proteome</keyword>
<dbReference type="InterPro" id="IPR045326">
    <property type="entry name" value="ATG17-like_dom"/>
</dbReference>
<comment type="subcellular location">
    <subcellularLocation>
        <location evidence="6">Cytoplasm</location>
    </subcellularLocation>
    <subcellularLocation>
        <location evidence="6">Preautophagosomal structure membrane</location>
        <topology evidence="6">Peripheral membrane protein</topology>
    </subcellularLocation>
</comment>
<feature type="domain" description="Autophagy protein ATG17-like" evidence="7">
    <location>
        <begin position="15"/>
        <end position="386"/>
    </location>
</feature>
<dbReference type="GO" id="GO:0000045">
    <property type="term" value="P:autophagosome assembly"/>
    <property type="evidence" value="ECO:0007669"/>
    <property type="project" value="TreeGrafter"/>
</dbReference>
<dbReference type="GO" id="GO:0000422">
    <property type="term" value="P:autophagy of mitochondrion"/>
    <property type="evidence" value="ECO:0007669"/>
    <property type="project" value="TreeGrafter"/>
</dbReference>
<dbReference type="InParanoid" id="A0A1X2H262"/>
<reference evidence="8 9" key="1">
    <citation type="submission" date="2016-07" db="EMBL/GenBank/DDBJ databases">
        <title>Pervasive Adenine N6-methylation of Active Genes in Fungi.</title>
        <authorList>
            <consortium name="DOE Joint Genome Institute"/>
            <person name="Mondo S.J."/>
            <person name="Dannebaum R.O."/>
            <person name="Kuo R.C."/>
            <person name="Labutti K."/>
            <person name="Haridas S."/>
            <person name="Kuo A."/>
            <person name="Salamov A."/>
            <person name="Ahrendt S.R."/>
            <person name="Lipzen A."/>
            <person name="Sullivan W."/>
            <person name="Andreopoulos W.B."/>
            <person name="Clum A."/>
            <person name="Lindquist E."/>
            <person name="Daum C."/>
            <person name="Ramamoorthy G.K."/>
            <person name="Gryganskyi A."/>
            <person name="Culley D."/>
            <person name="Magnuson J.K."/>
            <person name="James T.Y."/>
            <person name="O'Malley M.A."/>
            <person name="Stajich J.E."/>
            <person name="Spatafora J.W."/>
            <person name="Visel A."/>
            <person name="Grigoriev I.V."/>
        </authorList>
    </citation>
    <scope>NUCLEOTIDE SEQUENCE [LARGE SCALE GENOMIC DNA]</scope>
    <source>
        <strain evidence="8 9">NRRL 2496</strain>
    </source>
</reference>
<dbReference type="Proteomes" id="UP000242180">
    <property type="component" value="Unassembled WGS sequence"/>
</dbReference>
<comment type="caution">
    <text evidence="8">The sequence shown here is derived from an EMBL/GenBank/DDBJ whole genome shotgun (WGS) entry which is preliminary data.</text>
</comment>
<dbReference type="PANTHER" id="PTHR28005">
    <property type="entry name" value="AUTOPHAGY-RELATED PROTEIN 17"/>
    <property type="match status" value="1"/>
</dbReference>
<dbReference type="GO" id="GO:1990316">
    <property type="term" value="C:Atg1/ULK1 kinase complex"/>
    <property type="evidence" value="ECO:0007669"/>
    <property type="project" value="TreeGrafter"/>
</dbReference>
<name>A0A1X2H262_SYNRA</name>